<evidence type="ECO:0000259" key="6">
    <source>
        <dbReference type="Pfam" id="PF00732"/>
    </source>
</evidence>
<dbReference type="GO" id="GO:0016614">
    <property type="term" value="F:oxidoreductase activity, acting on CH-OH group of donors"/>
    <property type="evidence" value="ECO:0007669"/>
    <property type="project" value="InterPro"/>
</dbReference>
<dbReference type="InterPro" id="IPR036188">
    <property type="entry name" value="FAD/NAD-bd_sf"/>
</dbReference>
<accession>A0AAV5A6E3</accession>
<gene>
    <name evidence="7" type="ORF">Clacol_003270</name>
</gene>
<dbReference type="SUPFAM" id="SSF51905">
    <property type="entry name" value="FAD/NAD(P)-binding domain"/>
    <property type="match status" value="1"/>
</dbReference>
<dbReference type="EMBL" id="BPWL01000004">
    <property type="protein sequence ID" value="GJJ09048.1"/>
    <property type="molecule type" value="Genomic_DNA"/>
</dbReference>
<dbReference type="Proteomes" id="UP001050691">
    <property type="component" value="Unassembled WGS sequence"/>
</dbReference>
<evidence type="ECO:0000256" key="5">
    <source>
        <dbReference type="ARBA" id="ARBA00023002"/>
    </source>
</evidence>
<organism evidence="7 8">
    <name type="scientific">Clathrus columnatus</name>
    <dbReference type="NCBI Taxonomy" id="1419009"/>
    <lineage>
        <taxon>Eukaryota</taxon>
        <taxon>Fungi</taxon>
        <taxon>Dikarya</taxon>
        <taxon>Basidiomycota</taxon>
        <taxon>Agaricomycotina</taxon>
        <taxon>Agaricomycetes</taxon>
        <taxon>Phallomycetidae</taxon>
        <taxon>Phallales</taxon>
        <taxon>Clathraceae</taxon>
        <taxon>Clathrus</taxon>
    </lineage>
</organism>
<dbReference type="GO" id="GO:0050660">
    <property type="term" value="F:flavin adenine dinucleotide binding"/>
    <property type="evidence" value="ECO:0007669"/>
    <property type="project" value="InterPro"/>
</dbReference>
<dbReference type="PANTHER" id="PTHR11552:SF147">
    <property type="entry name" value="CHOLINE DEHYDROGENASE, MITOCHONDRIAL"/>
    <property type="match status" value="1"/>
</dbReference>
<proteinExistence type="inferred from homology"/>
<dbReference type="Gene3D" id="3.50.50.60">
    <property type="entry name" value="FAD/NAD(P)-binding domain"/>
    <property type="match status" value="1"/>
</dbReference>
<dbReference type="InterPro" id="IPR000172">
    <property type="entry name" value="GMC_OxRdtase_N"/>
</dbReference>
<keyword evidence="8" id="KW-1185">Reference proteome</keyword>
<dbReference type="Pfam" id="PF00732">
    <property type="entry name" value="GMC_oxred_N"/>
    <property type="match status" value="1"/>
</dbReference>
<dbReference type="Gene3D" id="4.10.450.10">
    <property type="entry name" value="Glucose Oxidase, domain 2"/>
    <property type="match status" value="1"/>
</dbReference>
<comment type="similarity">
    <text evidence="2">Belongs to the GMC oxidoreductase family.</text>
</comment>
<protein>
    <recommendedName>
        <fullName evidence="6">Glucose-methanol-choline oxidoreductase N-terminal domain-containing protein</fullName>
    </recommendedName>
</protein>
<dbReference type="InterPro" id="IPR027424">
    <property type="entry name" value="Glucose_Oxidase_domain_2"/>
</dbReference>
<sequence>MSASKCYFGSNFEILKLDMIYRNCDGVRCLGLSSSGRVVDASRSVLARNDIDWLTDKGYMSLKDPFHSRFGWTTIRNPLGEYTGLWNCPPTVAPEKLERTTAFKGYIQPNFHRKNLFVLLEAHVTKLIWKHDSKPHKNGKLIAEGVEFIFRGETFITRSAKEVLLTAGTLKSPQILELGGTGRLDVLKPLGIPRAGGNLQDHYSADVITFGFGESHCEYGFYFKRIEELQLERFKDLRLPAVEIMTVAEFLDYSNPLESPQFDANALEFPFELDILTEEFKFARKLRDCEPLKSIIAKEIAPGDKVVTDEQIHGEIANIFSGKTY</sequence>
<evidence type="ECO:0000256" key="2">
    <source>
        <dbReference type="ARBA" id="ARBA00010790"/>
    </source>
</evidence>
<dbReference type="SUPFAM" id="SSF54373">
    <property type="entry name" value="FAD-linked reductases, C-terminal domain"/>
    <property type="match status" value="1"/>
</dbReference>
<keyword evidence="3" id="KW-0285">Flavoprotein</keyword>
<dbReference type="PANTHER" id="PTHR11552">
    <property type="entry name" value="GLUCOSE-METHANOL-CHOLINE GMC OXIDOREDUCTASE"/>
    <property type="match status" value="1"/>
</dbReference>
<evidence type="ECO:0000313" key="8">
    <source>
        <dbReference type="Proteomes" id="UP001050691"/>
    </source>
</evidence>
<dbReference type="AlphaFoldDB" id="A0AAV5A6E3"/>
<evidence type="ECO:0000256" key="3">
    <source>
        <dbReference type="ARBA" id="ARBA00022630"/>
    </source>
</evidence>
<evidence type="ECO:0000256" key="4">
    <source>
        <dbReference type="ARBA" id="ARBA00022827"/>
    </source>
</evidence>
<keyword evidence="4" id="KW-0274">FAD</keyword>
<evidence type="ECO:0000256" key="1">
    <source>
        <dbReference type="ARBA" id="ARBA00001974"/>
    </source>
</evidence>
<dbReference type="Gene3D" id="3.30.560.10">
    <property type="entry name" value="Glucose Oxidase, domain 3"/>
    <property type="match status" value="2"/>
</dbReference>
<keyword evidence="5" id="KW-0560">Oxidoreductase</keyword>
<feature type="domain" description="Glucose-methanol-choline oxidoreductase N-terminal" evidence="6">
    <location>
        <begin position="98"/>
        <end position="203"/>
    </location>
</feature>
<name>A0AAV5A6E3_9AGAM</name>
<reference evidence="7" key="1">
    <citation type="submission" date="2021-10" db="EMBL/GenBank/DDBJ databases">
        <title>De novo Genome Assembly of Clathrus columnatus (Basidiomycota, Fungi) Using Illumina and Nanopore Sequence Data.</title>
        <authorList>
            <person name="Ogiso-Tanaka E."/>
            <person name="Itagaki H."/>
            <person name="Hosoya T."/>
            <person name="Hosaka K."/>
        </authorList>
    </citation>
    <scope>NUCLEOTIDE SEQUENCE</scope>
    <source>
        <strain evidence="7">MO-923</strain>
    </source>
</reference>
<comment type="cofactor">
    <cofactor evidence="1">
        <name>FAD</name>
        <dbReference type="ChEBI" id="CHEBI:57692"/>
    </cofactor>
</comment>
<dbReference type="InterPro" id="IPR012132">
    <property type="entry name" value="GMC_OxRdtase"/>
</dbReference>
<evidence type="ECO:0000313" key="7">
    <source>
        <dbReference type="EMBL" id="GJJ09048.1"/>
    </source>
</evidence>
<comment type="caution">
    <text evidence="7">The sequence shown here is derived from an EMBL/GenBank/DDBJ whole genome shotgun (WGS) entry which is preliminary data.</text>
</comment>